<accession>A0A918UIS1</accession>
<comment type="similarity">
    <text evidence="1">Belongs to the ATP-dependent AMP-binding enzyme family.</text>
</comment>
<dbReference type="PROSITE" id="PS00455">
    <property type="entry name" value="AMP_BINDING"/>
    <property type="match status" value="1"/>
</dbReference>
<keyword evidence="6" id="KW-1185">Reference proteome</keyword>
<gene>
    <name evidence="5" type="ORF">GCM10011614_30420</name>
</gene>
<dbReference type="PANTHER" id="PTHR43201">
    <property type="entry name" value="ACYL-COA SYNTHETASE"/>
    <property type="match status" value="1"/>
</dbReference>
<feature type="domain" description="AMP-dependent synthetase/ligase" evidence="3">
    <location>
        <begin position="40"/>
        <end position="405"/>
    </location>
</feature>
<sequence length="553" mass="60558">MSGQAARIEEATRMLPTHAHRAPAEFELDIPELTLGGLLRHAAQTVPDRIALVEGVADPAARRRWTYAEFLDISERLARALLARFEPGDRVVVYSTNSPEWVFLQHAMSLAGILLVPVNPAYTAHELHHIVADSEAAGLFMDDSFRGRNLAETVAQMKAIGGDCLRFEARVADIWDLVATAAPLVALPEIGPQDPLQIQYTSGTTGKPKGAVMSHTRVLNTSRSIARRAGFPDGGVHINAMPMFHIAGAAMAEFSCLAYRGTFVLMPIWDAGLMLELFESERGNATLIVPTMILGILNHPDRPKRDLSSWQTIFSGAANVPATMVRQVHADIGCKVCIIFGQTESNGPITLTAPDDAIADQTDTVGRPLPHVEVKIVDPHSHETLAVDEVGEVWVRSFQVMEGYFNAPAKTAETVVADGWLRTGDLGSMDARGYVRITGRLKEMIIRGGMNLYPKEIEDTLFDHPAVDQVAVLGLPDEKWGETVAAVLSLIAPDAPPPHTEFDTYCRARMASQKVPTSWFYVREWPLTPSGKIQKHVLLDMIRAGEIPPCREP</sequence>
<evidence type="ECO:0000256" key="2">
    <source>
        <dbReference type="ARBA" id="ARBA00022598"/>
    </source>
</evidence>
<dbReference type="InterPro" id="IPR000873">
    <property type="entry name" value="AMP-dep_synth/lig_dom"/>
</dbReference>
<dbReference type="InterPro" id="IPR025110">
    <property type="entry name" value="AMP-bd_C"/>
</dbReference>
<organism evidence="5 6">
    <name type="scientific">Novosphingobium colocasiae</name>
    <dbReference type="NCBI Taxonomy" id="1256513"/>
    <lineage>
        <taxon>Bacteria</taxon>
        <taxon>Pseudomonadati</taxon>
        <taxon>Pseudomonadota</taxon>
        <taxon>Alphaproteobacteria</taxon>
        <taxon>Sphingomonadales</taxon>
        <taxon>Sphingomonadaceae</taxon>
        <taxon>Novosphingobium</taxon>
    </lineage>
</organism>
<dbReference type="Gene3D" id="3.40.50.12780">
    <property type="entry name" value="N-terminal domain of ligase-like"/>
    <property type="match status" value="1"/>
</dbReference>
<dbReference type="EMBL" id="BMZA01000015">
    <property type="protein sequence ID" value="GGZ13185.1"/>
    <property type="molecule type" value="Genomic_DNA"/>
</dbReference>
<evidence type="ECO:0000259" key="4">
    <source>
        <dbReference type="Pfam" id="PF13193"/>
    </source>
</evidence>
<proteinExistence type="inferred from homology"/>
<dbReference type="SUPFAM" id="SSF56801">
    <property type="entry name" value="Acetyl-CoA synthetase-like"/>
    <property type="match status" value="1"/>
</dbReference>
<dbReference type="Proteomes" id="UP000648075">
    <property type="component" value="Unassembled WGS sequence"/>
</dbReference>
<dbReference type="PANTHER" id="PTHR43201:SF5">
    <property type="entry name" value="MEDIUM-CHAIN ACYL-COA LIGASE ACSF2, MITOCHONDRIAL"/>
    <property type="match status" value="1"/>
</dbReference>
<dbReference type="GO" id="GO:0006631">
    <property type="term" value="P:fatty acid metabolic process"/>
    <property type="evidence" value="ECO:0007669"/>
    <property type="project" value="TreeGrafter"/>
</dbReference>
<dbReference type="RefSeq" id="WP_229814249.1">
    <property type="nucleotide sequence ID" value="NZ_BMZA01000015.1"/>
</dbReference>
<keyword evidence="2" id="KW-0436">Ligase</keyword>
<name>A0A918UIS1_9SPHN</name>
<dbReference type="Gene3D" id="3.30.300.30">
    <property type="match status" value="1"/>
</dbReference>
<feature type="domain" description="AMP-binding enzyme C-terminal" evidence="4">
    <location>
        <begin position="456"/>
        <end position="532"/>
    </location>
</feature>
<dbReference type="InterPro" id="IPR020845">
    <property type="entry name" value="AMP-binding_CS"/>
</dbReference>
<dbReference type="Pfam" id="PF00501">
    <property type="entry name" value="AMP-binding"/>
    <property type="match status" value="1"/>
</dbReference>
<evidence type="ECO:0000313" key="6">
    <source>
        <dbReference type="Proteomes" id="UP000648075"/>
    </source>
</evidence>
<evidence type="ECO:0000313" key="5">
    <source>
        <dbReference type="EMBL" id="GGZ13185.1"/>
    </source>
</evidence>
<reference evidence="5" key="1">
    <citation type="journal article" date="2014" name="Int. J. Syst. Evol. Microbiol.">
        <title>Complete genome sequence of Corynebacterium casei LMG S-19264T (=DSM 44701T), isolated from a smear-ripened cheese.</title>
        <authorList>
            <consortium name="US DOE Joint Genome Institute (JGI-PGF)"/>
            <person name="Walter F."/>
            <person name="Albersmeier A."/>
            <person name="Kalinowski J."/>
            <person name="Ruckert C."/>
        </authorList>
    </citation>
    <scope>NUCLEOTIDE SEQUENCE</scope>
    <source>
        <strain evidence="5">KCTC 32255</strain>
    </source>
</reference>
<comment type="caution">
    <text evidence="5">The sequence shown here is derived from an EMBL/GenBank/DDBJ whole genome shotgun (WGS) entry which is preliminary data.</text>
</comment>
<dbReference type="AlphaFoldDB" id="A0A918UIS1"/>
<reference evidence="5" key="2">
    <citation type="submission" date="2020-09" db="EMBL/GenBank/DDBJ databases">
        <authorList>
            <person name="Sun Q."/>
            <person name="Kim S."/>
        </authorList>
    </citation>
    <scope>NUCLEOTIDE SEQUENCE</scope>
    <source>
        <strain evidence="5">KCTC 32255</strain>
    </source>
</reference>
<protein>
    <submittedName>
        <fullName evidence="5">AMP-binding protein</fullName>
    </submittedName>
</protein>
<dbReference type="InterPro" id="IPR042099">
    <property type="entry name" value="ANL_N_sf"/>
</dbReference>
<evidence type="ECO:0000259" key="3">
    <source>
        <dbReference type="Pfam" id="PF00501"/>
    </source>
</evidence>
<dbReference type="GO" id="GO:0031956">
    <property type="term" value="F:medium-chain fatty acid-CoA ligase activity"/>
    <property type="evidence" value="ECO:0007669"/>
    <property type="project" value="TreeGrafter"/>
</dbReference>
<dbReference type="InterPro" id="IPR045851">
    <property type="entry name" value="AMP-bd_C_sf"/>
</dbReference>
<dbReference type="Pfam" id="PF13193">
    <property type="entry name" value="AMP-binding_C"/>
    <property type="match status" value="1"/>
</dbReference>
<evidence type="ECO:0000256" key="1">
    <source>
        <dbReference type="ARBA" id="ARBA00006432"/>
    </source>
</evidence>